<feature type="compositionally biased region" description="Acidic residues" evidence="5">
    <location>
        <begin position="542"/>
        <end position="553"/>
    </location>
</feature>
<feature type="region of interest" description="Disordered" evidence="5">
    <location>
        <begin position="158"/>
        <end position="177"/>
    </location>
</feature>
<dbReference type="InterPro" id="IPR028740">
    <property type="entry name" value="EPLIN_Lim_dom"/>
</dbReference>
<keyword evidence="3 4" id="KW-0440">LIM domain</keyword>
<feature type="compositionally biased region" description="Polar residues" evidence="5">
    <location>
        <begin position="626"/>
        <end position="636"/>
    </location>
</feature>
<feature type="compositionally biased region" description="Polar residues" evidence="5">
    <location>
        <begin position="269"/>
        <end position="294"/>
    </location>
</feature>
<feature type="compositionally biased region" description="Polar residues" evidence="5">
    <location>
        <begin position="94"/>
        <end position="106"/>
    </location>
</feature>
<feature type="compositionally biased region" description="Basic and acidic residues" evidence="5">
    <location>
        <begin position="441"/>
        <end position="451"/>
    </location>
</feature>
<dbReference type="GO" id="GO:0046872">
    <property type="term" value="F:metal ion binding"/>
    <property type="evidence" value="ECO:0007669"/>
    <property type="project" value="UniProtKB-KW"/>
</dbReference>
<dbReference type="OrthoDB" id="6129702at2759"/>
<feature type="compositionally biased region" description="Low complexity" evidence="5">
    <location>
        <begin position="643"/>
        <end position="654"/>
    </location>
</feature>
<dbReference type="CDD" id="cd09485">
    <property type="entry name" value="LIM_Eplin_alpha_beta"/>
    <property type="match status" value="1"/>
</dbReference>
<name>A0A8T2LGF7_ASTMX</name>
<feature type="compositionally biased region" description="Acidic residues" evidence="5">
    <location>
        <begin position="668"/>
        <end position="682"/>
    </location>
</feature>
<feature type="compositionally biased region" description="Basic and acidic residues" evidence="5">
    <location>
        <begin position="683"/>
        <end position="697"/>
    </location>
</feature>
<feature type="region of interest" description="Disordered" evidence="5">
    <location>
        <begin position="93"/>
        <end position="116"/>
    </location>
</feature>
<feature type="compositionally biased region" description="Acidic residues" evidence="5">
    <location>
        <begin position="163"/>
        <end position="172"/>
    </location>
</feature>
<dbReference type="PROSITE" id="PS50023">
    <property type="entry name" value="LIM_DOMAIN_2"/>
    <property type="match status" value="1"/>
</dbReference>
<sequence>MQCTDADPFSCSQKTKMAVSSFDRRQWGSQSLRVTAKELSIVGTRGKSTALAERFSKYQKAAEEINSEKKKPVEGSAPALRAGNLSVLKKRWETQQPLAHSSSSTPAEVLSTEPRRRSAGLADKYLSLTAKPAEIPDEQVNQEHLQSSRRAVMEKWVQRDAESPDAAEETNTETERPNVPLSNLKMMFENKVSGEPMKTGGSDMELGDKVFGGDQTVETTPLRDRMALYQAAVSKLDSPCTTPSELDMEVCSSSVKQKENVPPAVRDAISNSEPNSRKGSSTDSNGSAVPNSVPDQGAGKAFKKFRLPVRESCVMCLKTVYPLERLVANQQIYHNTCFRCAHCNTKLSLVNYASLHSTVYCKPHFCQLFKAKGNYDEGFGHRPHKELWETRGDELEDSVRMEDVPKDSTTTTTSPTVEESPLEKVNVLAATLETRAQSASERAERQVETGRLKISWPPKTDELDDGDALKASVEDGVRPIRPKWPPEGDASPVSPEKAEMSSICRSSSLKERSRPFSVTNSTAALDDQPCETLPVQPPCSTVEEDNVSDEDIETMSPTRATVDTPLRSSEEIMMDDSPSQEEEEELRKEEVDEDDDENMDGDQKQEEEQEEEDEKEDGRQEEEEPTSLTCQSTSLDITPPSSPLSESEQGSGSELEQKKSSQDVGYWEGEEDQGEQGDESVEELIRRNRHYEDEDED</sequence>
<dbReference type="Pfam" id="PF00412">
    <property type="entry name" value="LIM"/>
    <property type="match status" value="1"/>
</dbReference>
<dbReference type="Proteomes" id="UP000752171">
    <property type="component" value="Unassembled WGS sequence"/>
</dbReference>
<evidence type="ECO:0000259" key="6">
    <source>
        <dbReference type="PROSITE" id="PS50023"/>
    </source>
</evidence>
<feature type="compositionally biased region" description="Acidic residues" evidence="5">
    <location>
        <begin position="572"/>
        <end position="584"/>
    </location>
</feature>
<evidence type="ECO:0000256" key="2">
    <source>
        <dbReference type="ARBA" id="ARBA00022833"/>
    </source>
</evidence>
<evidence type="ECO:0000256" key="5">
    <source>
        <dbReference type="SAM" id="MobiDB-lite"/>
    </source>
</evidence>
<proteinExistence type="predicted"/>
<feature type="compositionally biased region" description="Acidic residues" evidence="5">
    <location>
        <begin position="607"/>
        <end position="625"/>
    </location>
</feature>
<evidence type="ECO:0000256" key="4">
    <source>
        <dbReference type="PROSITE-ProRule" id="PRU00125"/>
    </source>
</evidence>
<feature type="domain" description="LIM zinc-binding" evidence="6">
    <location>
        <begin position="311"/>
        <end position="371"/>
    </location>
</feature>
<accession>A0A8T2LGF7</accession>
<dbReference type="EMBL" id="JAICCE010000013">
    <property type="protein sequence ID" value="KAG9269032.1"/>
    <property type="molecule type" value="Genomic_DNA"/>
</dbReference>
<evidence type="ECO:0000256" key="3">
    <source>
        <dbReference type="ARBA" id="ARBA00023038"/>
    </source>
</evidence>
<dbReference type="FunFam" id="2.10.110.10:FF:000002">
    <property type="entry name" value="LIM domain and actin-binding 1"/>
    <property type="match status" value="1"/>
</dbReference>
<dbReference type="AlphaFoldDB" id="A0A8T2LGF7"/>
<feature type="compositionally biased region" description="Acidic residues" evidence="5">
    <location>
        <begin position="591"/>
        <end position="600"/>
    </location>
</feature>
<dbReference type="Gene3D" id="2.10.110.10">
    <property type="entry name" value="Cysteine Rich Protein"/>
    <property type="match status" value="1"/>
</dbReference>
<evidence type="ECO:0000313" key="7">
    <source>
        <dbReference type="EMBL" id="KAG9269032.1"/>
    </source>
</evidence>
<keyword evidence="2 4" id="KW-0862">Zinc</keyword>
<feature type="region of interest" description="Disordered" evidence="5">
    <location>
        <begin position="251"/>
        <end position="295"/>
    </location>
</feature>
<feature type="region of interest" description="Disordered" evidence="5">
    <location>
        <begin position="435"/>
        <end position="697"/>
    </location>
</feature>
<comment type="caution">
    <text evidence="7">The sequence shown here is derived from an EMBL/GenBank/DDBJ whole genome shotgun (WGS) entry which is preliminary data.</text>
</comment>
<evidence type="ECO:0000256" key="1">
    <source>
        <dbReference type="ARBA" id="ARBA00022723"/>
    </source>
</evidence>
<evidence type="ECO:0000313" key="8">
    <source>
        <dbReference type="Proteomes" id="UP000752171"/>
    </source>
</evidence>
<dbReference type="InterPro" id="IPR001781">
    <property type="entry name" value="Znf_LIM"/>
</dbReference>
<dbReference type="SUPFAM" id="SSF57716">
    <property type="entry name" value="Glucocorticoid receptor-like (DNA-binding domain)"/>
    <property type="match status" value="2"/>
</dbReference>
<dbReference type="PANTHER" id="PTHR24206">
    <property type="entry name" value="OS06G0237300 PROTEIN"/>
    <property type="match status" value="1"/>
</dbReference>
<dbReference type="PROSITE" id="PS00478">
    <property type="entry name" value="LIM_DOMAIN_1"/>
    <property type="match status" value="1"/>
</dbReference>
<organism evidence="7 8">
    <name type="scientific">Astyanax mexicanus</name>
    <name type="common">Blind cave fish</name>
    <name type="synonym">Astyanax fasciatus mexicanus</name>
    <dbReference type="NCBI Taxonomy" id="7994"/>
    <lineage>
        <taxon>Eukaryota</taxon>
        <taxon>Metazoa</taxon>
        <taxon>Chordata</taxon>
        <taxon>Craniata</taxon>
        <taxon>Vertebrata</taxon>
        <taxon>Euteleostomi</taxon>
        <taxon>Actinopterygii</taxon>
        <taxon>Neopterygii</taxon>
        <taxon>Teleostei</taxon>
        <taxon>Ostariophysi</taxon>
        <taxon>Characiformes</taxon>
        <taxon>Characoidei</taxon>
        <taxon>Acestrorhamphidae</taxon>
        <taxon>Acestrorhamphinae</taxon>
        <taxon>Astyanax</taxon>
    </lineage>
</organism>
<dbReference type="SMART" id="SM00132">
    <property type="entry name" value="LIM"/>
    <property type="match status" value="1"/>
</dbReference>
<gene>
    <name evidence="7" type="primary">LIMA1</name>
    <name evidence="7" type="ORF">AMEX_G16008</name>
</gene>
<protein>
    <submittedName>
        <fullName evidence="7">LIM domain and actin-binding protein 1-like isoform X1</fullName>
    </submittedName>
</protein>
<reference evidence="7 8" key="1">
    <citation type="submission" date="2021-07" db="EMBL/GenBank/DDBJ databases">
        <authorList>
            <person name="Imarazene B."/>
            <person name="Zahm M."/>
            <person name="Klopp C."/>
            <person name="Cabau C."/>
            <person name="Beille S."/>
            <person name="Jouanno E."/>
            <person name="Castinel A."/>
            <person name="Lluch J."/>
            <person name="Gil L."/>
            <person name="Kuchtly C."/>
            <person name="Lopez Roques C."/>
            <person name="Donnadieu C."/>
            <person name="Parrinello H."/>
            <person name="Journot L."/>
            <person name="Du K."/>
            <person name="Schartl M."/>
            <person name="Retaux S."/>
            <person name="Guiguen Y."/>
        </authorList>
    </citation>
    <scope>NUCLEOTIDE SEQUENCE [LARGE SCALE GENOMIC DNA]</scope>
    <source>
        <strain evidence="7">Pach_M1</strain>
        <tissue evidence="7">Testis</tissue>
    </source>
</reference>
<keyword evidence="1 4" id="KW-0479">Metal-binding</keyword>